<name>A0A1W1W0U0_9FIRM</name>
<gene>
    <name evidence="5" type="ORF">SAMN00808754_2660</name>
</gene>
<dbReference type="NCBIfam" id="TIGR00872">
    <property type="entry name" value="gnd_rel"/>
    <property type="match status" value="1"/>
</dbReference>
<comment type="similarity">
    <text evidence="1">Belongs to the 6-phosphogluconate dehydrogenase family.</text>
</comment>
<dbReference type="Proteomes" id="UP000192569">
    <property type="component" value="Chromosome I"/>
</dbReference>
<dbReference type="Pfam" id="PF03446">
    <property type="entry name" value="NAD_binding_2"/>
    <property type="match status" value="1"/>
</dbReference>
<dbReference type="OrthoDB" id="9804542at2"/>
<keyword evidence="3" id="KW-0311">Gluconate utilization</keyword>
<proteinExistence type="inferred from homology"/>
<dbReference type="InterPro" id="IPR006114">
    <property type="entry name" value="6PGDH_C"/>
</dbReference>
<dbReference type="EMBL" id="LT838272">
    <property type="protein sequence ID" value="SMB98971.1"/>
    <property type="molecule type" value="Genomic_DNA"/>
</dbReference>
<dbReference type="Gene3D" id="1.10.1040.10">
    <property type="entry name" value="N-(1-d-carboxylethyl)-l-norvaline Dehydrogenase, domain 2"/>
    <property type="match status" value="1"/>
</dbReference>
<accession>A0A1W1W0U0</accession>
<dbReference type="InterPro" id="IPR004849">
    <property type="entry name" value="6DGDH_YqeC"/>
</dbReference>
<keyword evidence="2" id="KW-0560">Oxidoreductase</keyword>
<dbReference type="GO" id="GO:0004616">
    <property type="term" value="F:phosphogluconate dehydrogenase (decarboxylating) activity"/>
    <property type="evidence" value="ECO:0007669"/>
    <property type="project" value="InterPro"/>
</dbReference>
<dbReference type="InterPro" id="IPR006183">
    <property type="entry name" value="Pgluconate_DH"/>
</dbReference>
<keyword evidence="6" id="KW-1185">Reference proteome</keyword>
<dbReference type="GO" id="GO:0019521">
    <property type="term" value="P:D-gluconate metabolic process"/>
    <property type="evidence" value="ECO:0007669"/>
    <property type="project" value="UniProtKB-KW"/>
</dbReference>
<dbReference type="PRINTS" id="PR00076">
    <property type="entry name" value="6PGDHDRGNASE"/>
</dbReference>
<dbReference type="SUPFAM" id="SSF51735">
    <property type="entry name" value="NAD(P)-binding Rossmann-fold domains"/>
    <property type="match status" value="1"/>
</dbReference>
<dbReference type="SMART" id="SM01350">
    <property type="entry name" value="6PGD"/>
    <property type="match status" value="1"/>
</dbReference>
<evidence type="ECO:0000256" key="1">
    <source>
        <dbReference type="ARBA" id="ARBA00008419"/>
    </source>
</evidence>
<evidence type="ECO:0000313" key="6">
    <source>
        <dbReference type="Proteomes" id="UP000192569"/>
    </source>
</evidence>
<reference evidence="5 6" key="1">
    <citation type="submission" date="2017-04" db="EMBL/GenBank/DDBJ databases">
        <authorList>
            <person name="Afonso C.L."/>
            <person name="Miller P.J."/>
            <person name="Scott M.A."/>
            <person name="Spackman E."/>
            <person name="Goraichik I."/>
            <person name="Dimitrov K.M."/>
            <person name="Suarez D.L."/>
            <person name="Swayne D.E."/>
        </authorList>
    </citation>
    <scope>NUCLEOTIDE SEQUENCE [LARGE SCALE GENOMIC DNA]</scope>
    <source>
        <strain evidence="5 6">ToBE</strain>
    </source>
</reference>
<dbReference type="InterPro" id="IPR008927">
    <property type="entry name" value="6-PGluconate_DH-like_C_sf"/>
</dbReference>
<dbReference type="Gene3D" id="3.40.50.720">
    <property type="entry name" value="NAD(P)-binding Rossmann-like Domain"/>
    <property type="match status" value="1"/>
</dbReference>
<sequence>MQVGLIGLGKMGLNLALNMRDHGHEVIGYARTKETVDRAKGEGIKGVYSLEELVKKLIPPRLIWLMVPAGETVDMVINQLIPFLSKGDIIVDGGNSYYRDTLRRYEVLKAQGLRFADIGTSGGIEGARWGICAMVGAEEELFQYLEPLLKDISAPGGYLHTGPCGSGHFVKMVHNGIEYGMMQAIGEGMEILAKGPFKLDLPAIARVWRHGSVIRGWLMDLTERVLSKSGDLKDIRDVIHHSGEGLWTVEEALRLGVPVPVISLALMVRFRSEQEESFAGKVVAALRHEFGGHEVERKAPY</sequence>
<evidence type="ECO:0000313" key="5">
    <source>
        <dbReference type="EMBL" id="SMB98971.1"/>
    </source>
</evidence>
<dbReference type="AlphaFoldDB" id="A0A1W1W0U0"/>
<dbReference type="GO" id="GO:0006098">
    <property type="term" value="P:pentose-phosphate shunt"/>
    <property type="evidence" value="ECO:0007669"/>
    <property type="project" value="InterPro"/>
</dbReference>
<dbReference type="SUPFAM" id="SSF48179">
    <property type="entry name" value="6-phosphogluconate dehydrogenase C-terminal domain-like"/>
    <property type="match status" value="1"/>
</dbReference>
<evidence type="ECO:0000259" key="4">
    <source>
        <dbReference type="SMART" id="SM01350"/>
    </source>
</evidence>
<dbReference type="InterPro" id="IPR013328">
    <property type="entry name" value="6PGD_dom2"/>
</dbReference>
<dbReference type="PANTHER" id="PTHR11811">
    <property type="entry name" value="6-PHOSPHOGLUCONATE DEHYDROGENASE"/>
    <property type="match status" value="1"/>
</dbReference>
<dbReference type="RefSeq" id="WP_084666360.1">
    <property type="nucleotide sequence ID" value="NZ_LT838272.1"/>
</dbReference>
<evidence type="ECO:0000256" key="2">
    <source>
        <dbReference type="ARBA" id="ARBA00023002"/>
    </source>
</evidence>
<organism evidence="5 6">
    <name type="scientific">Thermanaeromonas toyohensis ToBE</name>
    <dbReference type="NCBI Taxonomy" id="698762"/>
    <lineage>
        <taxon>Bacteria</taxon>
        <taxon>Bacillati</taxon>
        <taxon>Bacillota</taxon>
        <taxon>Clostridia</taxon>
        <taxon>Neomoorellales</taxon>
        <taxon>Neomoorellaceae</taxon>
        <taxon>Thermanaeromonas</taxon>
    </lineage>
</organism>
<evidence type="ECO:0000256" key="3">
    <source>
        <dbReference type="ARBA" id="ARBA00023064"/>
    </source>
</evidence>
<dbReference type="InterPro" id="IPR006115">
    <property type="entry name" value="6PGDH_NADP-bd"/>
</dbReference>
<dbReference type="STRING" id="698762.SAMN00808754_2660"/>
<dbReference type="NCBIfam" id="NF007161">
    <property type="entry name" value="PRK09599.1"/>
    <property type="match status" value="1"/>
</dbReference>
<dbReference type="Pfam" id="PF00393">
    <property type="entry name" value="6PGD"/>
    <property type="match status" value="1"/>
</dbReference>
<protein>
    <submittedName>
        <fullName evidence="5">6-phosphogluconate dehydrogenase (Decarboxylating)</fullName>
    </submittedName>
</protein>
<dbReference type="GO" id="GO:0050661">
    <property type="term" value="F:NADP binding"/>
    <property type="evidence" value="ECO:0007669"/>
    <property type="project" value="InterPro"/>
</dbReference>
<feature type="domain" description="6-phosphogluconate dehydrogenase C-terminal" evidence="4">
    <location>
        <begin position="167"/>
        <end position="301"/>
    </location>
</feature>
<dbReference type="InterPro" id="IPR036291">
    <property type="entry name" value="NAD(P)-bd_dom_sf"/>
</dbReference>